<reference evidence="2" key="1">
    <citation type="submission" date="2016-10" db="EMBL/GenBank/DDBJ databases">
        <authorList>
            <person name="Varghese N."/>
            <person name="Submissions S."/>
        </authorList>
    </citation>
    <scope>NUCLEOTIDE SEQUENCE [LARGE SCALE GENOMIC DNA]</scope>
    <source>
        <strain evidence="2">DSM 19110</strain>
    </source>
</reference>
<evidence type="ECO:0000313" key="2">
    <source>
        <dbReference type="Proteomes" id="UP000183200"/>
    </source>
</evidence>
<sequence>MLSPTVHTTTGSLNFRILSEGLFQPVLQLSLTKSGNGCLSGTATLILKELGRESNLSFKIHGNYKTLHSSGILINLKADTFADKDNDELFSLEMEMNKEWSTGIANYQYQAKSVKIIRNATVSSVLFIRTEFKAQDYSFSFH</sequence>
<dbReference type="AlphaFoldDB" id="A0A1H0AEL9"/>
<evidence type="ECO:0000313" key="1">
    <source>
        <dbReference type="EMBL" id="SDN32058.1"/>
    </source>
</evidence>
<dbReference type="RefSeq" id="WP_074610169.1">
    <property type="nucleotide sequence ID" value="NZ_FNGY01000007.1"/>
</dbReference>
<dbReference type="OrthoDB" id="765859at2"/>
<accession>A0A1H0AEL9</accession>
<name>A0A1H0AEL9_9SPHI</name>
<organism evidence="1 2">
    <name type="scientific">Pedobacter steynii</name>
    <dbReference type="NCBI Taxonomy" id="430522"/>
    <lineage>
        <taxon>Bacteria</taxon>
        <taxon>Pseudomonadati</taxon>
        <taxon>Bacteroidota</taxon>
        <taxon>Sphingobacteriia</taxon>
        <taxon>Sphingobacteriales</taxon>
        <taxon>Sphingobacteriaceae</taxon>
        <taxon>Pedobacter</taxon>
    </lineage>
</organism>
<protein>
    <submittedName>
        <fullName evidence="1">Uncharacterized protein</fullName>
    </submittedName>
</protein>
<proteinExistence type="predicted"/>
<dbReference type="Proteomes" id="UP000183200">
    <property type="component" value="Unassembled WGS sequence"/>
</dbReference>
<keyword evidence="2" id="KW-1185">Reference proteome</keyword>
<gene>
    <name evidence="1" type="ORF">SAMN05421820_10777</name>
</gene>
<dbReference type="EMBL" id="FNGY01000007">
    <property type="protein sequence ID" value="SDN32058.1"/>
    <property type="molecule type" value="Genomic_DNA"/>
</dbReference>